<dbReference type="PROSITE" id="PS00028">
    <property type="entry name" value="ZINC_FINGER_C2H2_1"/>
    <property type="match status" value="2"/>
</dbReference>
<keyword evidence="11" id="KW-1185">Reference proteome</keyword>
<feature type="domain" description="C2H2-type" evidence="9">
    <location>
        <begin position="70"/>
        <end position="98"/>
    </location>
</feature>
<sequence length="726" mass="80369">MEAASLARQASEEPAAPDVPPMVSFMSNFRCRPTRAAGERQHRCSICPQTFARSEHLLRHERSHRGEKPFRCSICNTQFTRKDLIRRHMRRQHPGEADQQETLPSRRQGSTGTISYSSSCDPLLNWEPPTPNSAGMAIQSNGNGNGNGNGNSNGLRTEFVGTTADPFDFDALFWDMDYGDGTRNPHGTRAQPGAATSAGVELARPPFLLDVELNAAAAFPLPRLPEQVSANPRSASLGSFEIAESKRAVIDAEMKTFQTHGGFEIPSCLQLERFITACFDSLFSLLPCIHLPTWRAEDAHPCLLLAMASLGAKYSKRHDMALALHRVARAATLNQEVTILEAEVDDQPLWLMQALFLVMCFGAWSGKLKMSQEALAMQSLLAERFRSGQVSKLGQDCEQSSLGWAEWVEMETLIRTRCTVYQYFSLITRAFNLAPPICNAEIDLPMPSSDAEWTAPTSKEWLACRAHSRKRPMFLATLDGLLGTSTEVEPFLSPFGAHIMLHALLLQLWFLRQDRWSPCSDSHLAHLCSALDKWEAMARLDPETSISPYGPQALLSYNSHLLLRLVRLYLRGDLGRVHTTFSSHSVERISRAMMTELKVGRFAPDTQAALLAAHSLRVPLKVGVALNSGCGSLQYQLFALDCGLYLSKWLHGLLATPEMSWSQQEKEVVALARSTIREADLPLEKAQKPLSSQIAHACSLILDGIDTWGISGIVLGALRKYADDLA</sequence>
<accession>A0A430L0U4</accession>
<feature type="compositionally biased region" description="Polar residues" evidence="8">
    <location>
        <begin position="100"/>
        <end position="120"/>
    </location>
</feature>
<evidence type="ECO:0000313" key="11">
    <source>
        <dbReference type="Proteomes" id="UP000287124"/>
    </source>
</evidence>
<dbReference type="PANTHER" id="PTHR40626">
    <property type="entry name" value="MIP31509P"/>
    <property type="match status" value="1"/>
</dbReference>
<protein>
    <recommendedName>
        <fullName evidence="9">C2H2-type domain-containing protein</fullName>
    </recommendedName>
</protein>
<dbReference type="GO" id="GO:0005634">
    <property type="term" value="C:nucleus"/>
    <property type="evidence" value="ECO:0007669"/>
    <property type="project" value="UniProtKB-SubCell"/>
</dbReference>
<feature type="region of interest" description="Disordered" evidence="8">
    <location>
        <begin position="1"/>
        <end position="22"/>
    </location>
</feature>
<dbReference type="InterPro" id="IPR007219">
    <property type="entry name" value="XnlR_reg_dom"/>
</dbReference>
<dbReference type="SMART" id="SM00355">
    <property type="entry name" value="ZnF_C2H2"/>
    <property type="match status" value="2"/>
</dbReference>
<dbReference type="InterPro" id="IPR013087">
    <property type="entry name" value="Znf_C2H2_type"/>
</dbReference>
<evidence type="ECO:0000256" key="3">
    <source>
        <dbReference type="ARBA" id="ARBA00022737"/>
    </source>
</evidence>
<evidence type="ECO:0000313" key="10">
    <source>
        <dbReference type="EMBL" id="RTE69363.1"/>
    </source>
</evidence>
<dbReference type="InterPro" id="IPR036236">
    <property type="entry name" value="Znf_C2H2_sf"/>
</dbReference>
<feature type="domain" description="C2H2-type" evidence="9">
    <location>
        <begin position="42"/>
        <end position="69"/>
    </location>
</feature>
<comment type="subcellular location">
    <subcellularLocation>
        <location evidence="1">Nucleus</location>
    </subcellularLocation>
</comment>
<dbReference type="GO" id="GO:0006351">
    <property type="term" value="P:DNA-templated transcription"/>
    <property type="evidence" value="ECO:0007669"/>
    <property type="project" value="InterPro"/>
</dbReference>
<organism evidence="10 11">
    <name type="scientific">Fusarium euwallaceae</name>
    <dbReference type="NCBI Taxonomy" id="1147111"/>
    <lineage>
        <taxon>Eukaryota</taxon>
        <taxon>Fungi</taxon>
        <taxon>Dikarya</taxon>
        <taxon>Ascomycota</taxon>
        <taxon>Pezizomycotina</taxon>
        <taxon>Sordariomycetes</taxon>
        <taxon>Hypocreomycetidae</taxon>
        <taxon>Hypocreales</taxon>
        <taxon>Nectriaceae</taxon>
        <taxon>Fusarium</taxon>
        <taxon>Fusarium solani species complex</taxon>
    </lineage>
</organism>
<keyword evidence="2" id="KW-0479">Metal-binding</keyword>
<dbReference type="FunFam" id="3.30.160.60:FF:000446">
    <property type="entry name" value="Zinc finger protein"/>
    <property type="match status" value="1"/>
</dbReference>
<dbReference type="Pfam" id="PF00096">
    <property type="entry name" value="zf-C2H2"/>
    <property type="match status" value="2"/>
</dbReference>
<dbReference type="PANTHER" id="PTHR40626:SF35">
    <property type="entry name" value="FINGER DOMAIN PROTEIN, PUTATIVE-RELATED"/>
    <property type="match status" value="1"/>
</dbReference>
<dbReference type="AlphaFoldDB" id="A0A430L0U4"/>
<dbReference type="GO" id="GO:0000981">
    <property type="term" value="F:DNA-binding transcription factor activity, RNA polymerase II-specific"/>
    <property type="evidence" value="ECO:0007669"/>
    <property type="project" value="InterPro"/>
</dbReference>
<dbReference type="GO" id="GO:0000785">
    <property type="term" value="C:chromatin"/>
    <property type="evidence" value="ECO:0007669"/>
    <property type="project" value="TreeGrafter"/>
</dbReference>
<keyword evidence="4 7" id="KW-0863">Zinc-finger</keyword>
<gene>
    <name evidence="10" type="ORF">BHE90_016260</name>
</gene>
<dbReference type="Gene3D" id="3.30.160.60">
    <property type="entry name" value="Classic Zinc Finger"/>
    <property type="match status" value="2"/>
</dbReference>
<dbReference type="GO" id="GO:0008270">
    <property type="term" value="F:zinc ion binding"/>
    <property type="evidence" value="ECO:0007669"/>
    <property type="project" value="UniProtKB-KW"/>
</dbReference>
<evidence type="ECO:0000256" key="2">
    <source>
        <dbReference type="ARBA" id="ARBA00022723"/>
    </source>
</evidence>
<evidence type="ECO:0000256" key="1">
    <source>
        <dbReference type="ARBA" id="ARBA00004123"/>
    </source>
</evidence>
<name>A0A430L0U4_9HYPO</name>
<evidence type="ECO:0000256" key="4">
    <source>
        <dbReference type="ARBA" id="ARBA00022771"/>
    </source>
</evidence>
<comment type="caution">
    <text evidence="10">The sequence shown here is derived from an EMBL/GenBank/DDBJ whole genome shotgun (WGS) entry which is preliminary data.</text>
</comment>
<keyword evidence="3" id="KW-0677">Repeat</keyword>
<dbReference type="InterPro" id="IPR051059">
    <property type="entry name" value="VerF-like"/>
</dbReference>
<dbReference type="CDD" id="cd12148">
    <property type="entry name" value="fungal_TF_MHR"/>
    <property type="match status" value="1"/>
</dbReference>
<dbReference type="EMBL" id="MIKF01000589">
    <property type="protein sequence ID" value="RTE69363.1"/>
    <property type="molecule type" value="Genomic_DNA"/>
</dbReference>
<proteinExistence type="predicted"/>
<dbReference type="GO" id="GO:0000978">
    <property type="term" value="F:RNA polymerase II cis-regulatory region sequence-specific DNA binding"/>
    <property type="evidence" value="ECO:0007669"/>
    <property type="project" value="InterPro"/>
</dbReference>
<evidence type="ECO:0000256" key="5">
    <source>
        <dbReference type="ARBA" id="ARBA00022833"/>
    </source>
</evidence>
<dbReference type="Proteomes" id="UP000287124">
    <property type="component" value="Unassembled WGS sequence"/>
</dbReference>
<feature type="region of interest" description="Disordered" evidence="8">
    <location>
        <begin position="91"/>
        <end position="155"/>
    </location>
</feature>
<keyword evidence="6" id="KW-0539">Nucleus</keyword>
<dbReference type="FunFam" id="3.30.160.60:FF:000065">
    <property type="entry name" value="B-cell CLL/lymphoma 6, member B"/>
    <property type="match status" value="1"/>
</dbReference>
<evidence type="ECO:0000259" key="9">
    <source>
        <dbReference type="PROSITE" id="PS50157"/>
    </source>
</evidence>
<reference evidence="10 11" key="1">
    <citation type="submission" date="2017-06" db="EMBL/GenBank/DDBJ databases">
        <title>Comparative genomic analysis of Ambrosia Fusariam Clade fungi.</title>
        <authorList>
            <person name="Stajich J.E."/>
            <person name="Carrillo J."/>
            <person name="Kijimoto T."/>
            <person name="Eskalen A."/>
            <person name="O'Donnell K."/>
            <person name="Kasson M."/>
        </authorList>
    </citation>
    <scope>NUCLEOTIDE SEQUENCE [LARGE SCALE GENOMIC DNA]</scope>
    <source>
        <strain evidence="10 11">UCR1854</strain>
    </source>
</reference>
<keyword evidence="5" id="KW-0862">Zinc</keyword>
<evidence type="ECO:0000256" key="7">
    <source>
        <dbReference type="PROSITE-ProRule" id="PRU00042"/>
    </source>
</evidence>
<dbReference type="SUPFAM" id="SSF57667">
    <property type="entry name" value="beta-beta-alpha zinc fingers"/>
    <property type="match status" value="1"/>
</dbReference>
<evidence type="ECO:0000256" key="6">
    <source>
        <dbReference type="ARBA" id="ARBA00023242"/>
    </source>
</evidence>
<dbReference type="PROSITE" id="PS50157">
    <property type="entry name" value="ZINC_FINGER_C2H2_2"/>
    <property type="match status" value="2"/>
</dbReference>
<dbReference type="Pfam" id="PF04082">
    <property type="entry name" value="Fungal_trans"/>
    <property type="match status" value="1"/>
</dbReference>
<evidence type="ECO:0000256" key="8">
    <source>
        <dbReference type="SAM" id="MobiDB-lite"/>
    </source>
</evidence>